<evidence type="ECO:0000313" key="2">
    <source>
        <dbReference type="EMBL" id="SET91251.1"/>
    </source>
</evidence>
<proteinExistence type="predicted"/>
<gene>
    <name evidence="2" type="ORF">SAMN04487771_10671</name>
</gene>
<reference evidence="2 3" key="1">
    <citation type="submission" date="2016-10" db="EMBL/GenBank/DDBJ databases">
        <authorList>
            <person name="de Groot N.N."/>
        </authorList>
    </citation>
    <scope>NUCLEOTIDE SEQUENCE [LARGE SCALE GENOMIC DNA]</scope>
    <source>
        <strain evidence="2 3">KH1P1</strain>
    </source>
</reference>
<sequence>ETEAERATLQADADAVEATAQKDAARRAAREAAEAALPKED</sequence>
<feature type="region of interest" description="Disordered" evidence="1">
    <location>
        <begin position="1"/>
        <end position="41"/>
    </location>
</feature>
<dbReference type="AlphaFoldDB" id="A0A1I0I3U5"/>
<name>A0A1I0I3U5_9FIRM</name>
<organism evidence="2 3">
    <name type="scientific">[Clostridium] aminophilum</name>
    <dbReference type="NCBI Taxonomy" id="1526"/>
    <lineage>
        <taxon>Bacteria</taxon>
        <taxon>Bacillati</taxon>
        <taxon>Bacillota</taxon>
        <taxon>Clostridia</taxon>
        <taxon>Lachnospirales</taxon>
        <taxon>Lachnospiraceae</taxon>
    </lineage>
</organism>
<feature type="non-terminal residue" evidence="2">
    <location>
        <position position="1"/>
    </location>
</feature>
<dbReference type="Proteomes" id="UP000199820">
    <property type="component" value="Unassembled WGS sequence"/>
</dbReference>
<keyword evidence="3" id="KW-1185">Reference proteome</keyword>
<feature type="compositionally biased region" description="Basic and acidic residues" evidence="1">
    <location>
        <begin position="23"/>
        <end position="41"/>
    </location>
</feature>
<evidence type="ECO:0000256" key="1">
    <source>
        <dbReference type="SAM" id="MobiDB-lite"/>
    </source>
</evidence>
<evidence type="ECO:0000313" key="3">
    <source>
        <dbReference type="Proteomes" id="UP000199820"/>
    </source>
</evidence>
<protein>
    <submittedName>
        <fullName evidence="2">Uncharacterized protein</fullName>
    </submittedName>
</protein>
<accession>A0A1I0I3U5</accession>
<dbReference type="EMBL" id="FOIL01000067">
    <property type="protein sequence ID" value="SET91251.1"/>
    <property type="molecule type" value="Genomic_DNA"/>
</dbReference>